<dbReference type="RefSeq" id="WP_254063104.1">
    <property type="nucleotide sequence ID" value="NZ_BJCI01000122.1"/>
</dbReference>
<feature type="domain" description="DUF3854" evidence="2">
    <location>
        <begin position="264"/>
        <end position="391"/>
    </location>
</feature>
<dbReference type="InterPro" id="IPR024385">
    <property type="entry name" value="DUF3854"/>
</dbReference>
<dbReference type="AlphaFoldDB" id="A0A6H9GBK7"/>
<dbReference type="InterPro" id="IPR049996">
    <property type="entry name" value="Slr7037-like"/>
</dbReference>
<organism evidence="3 4">
    <name type="scientific">Microcystis aeruginosa NIES-3804</name>
    <dbReference type="NCBI Taxonomy" id="2517783"/>
    <lineage>
        <taxon>Bacteria</taxon>
        <taxon>Bacillati</taxon>
        <taxon>Cyanobacteriota</taxon>
        <taxon>Cyanophyceae</taxon>
        <taxon>Oscillatoriophycideae</taxon>
        <taxon>Chroococcales</taxon>
        <taxon>Microcystaceae</taxon>
        <taxon>Microcystis</taxon>
    </lineage>
</organism>
<accession>A0A6H9GBK7</accession>
<dbReference type="PANTHER" id="PTHR34985:SF1">
    <property type="entry name" value="SLR0554 PROTEIN"/>
    <property type="match status" value="1"/>
</dbReference>
<dbReference type="SUPFAM" id="SSF52540">
    <property type="entry name" value="P-loop containing nucleoside triphosphate hydrolases"/>
    <property type="match status" value="1"/>
</dbReference>
<gene>
    <name evidence="3" type="ORF">NIES3804_41420</name>
</gene>
<dbReference type="Proteomes" id="UP000435041">
    <property type="component" value="Unassembled WGS sequence"/>
</dbReference>
<evidence type="ECO:0000256" key="1">
    <source>
        <dbReference type="SAM" id="MobiDB-lite"/>
    </source>
</evidence>
<comment type="caution">
    <text evidence="3">The sequence shown here is derived from an EMBL/GenBank/DDBJ whole genome shotgun (WGS) entry which is preliminary data.</text>
</comment>
<evidence type="ECO:0000259" key="2">
    <source>
        <dbReference type="Pfam" id="PF12965"/>
    </source>
</evidence>
<sequence length="1094" mass="122817">MIVINDSFVKLLNDNPSQQATISERHYREWIESAVDPAIIGLNVASLSGDAAYESLLYGLPNTVRTNTGRLSSGLIQKYSHLDDGGWWASGIDILTGEPSPWGCFKPDSPRNDLDGMTLKQLGELAKKQGINPYGWDKSQLIRQLTAKEQESKTLKYEHPPKVATEIFALRVSYRIGLKIAKKYDLKAQYVKRILKANDSGEKAKRSKSAGFGLSADPPTERDPNRAIRLPARDFSLSDNLDPIQEAAFLSLDPDILDSEDRDFWQWVIEHPSIGILITEGAKKAGSLLSAGYAAIALPGIFNGYRQEKDSWGNAIGMPRLIPQLLPFSGGGREIAFFFDQDIKPSTIKNVRRAIERTGQLLGSQGCKISVARWSSEFKGIDDFIASQGVEALDQIFSERISLDAYKIENFSAITPDLIINERYIPQSLEVPESAKIIGIKAPKGTGKTEWISEKISPALAKGDRSLVLTHRVQLGRELANRFGVNYRSELAKSEDGSLLGYVLCVDSLHPKANPQFNPLDWENATIIIDECEQVFWHLLNSPTCEKYRAKIIDSLRELLRIVVSTGGKIYLSDADLSMNAIGYVQSLIGYPLPNYIIENTYKSPLKRELYLFDGNNPSSLIQELEIAVNSGQKAIVHTDGQKHKSNWGTRNLEYYLKKKYPNLKILRIDSESVADRSHPAYGCMGNLDQILSQYDLVICSPVIETGVSIDCNHFDAVFAISHGVQTIDSFAQTLARVRSDIPRYIWISGHSPNRIGNGSTDLKQLLAGEHFKAKNTIRILQSVGLREITEFTFLEDGEKYSPSLSLWGKNAVRINLEAKNYRELLMKKLENEGYKITPIEPGDKESIEALKDEIKSASDENYSEHKEAVLNADTISNSEYNSLKEKRELTEGERNQLKRARIERTYGINLTDELITKDDDGWYPQIRLHYFLTVGNDFLADRDKKKLGDALENGEGKVFKPDINRSLLSAKIELLKLLNIEQFFDPEKEFTGDNLADWLDRLKSPAIIAQIKSILGFSLSMDDNPICFAQRLLGALGLKLSYVAYRRFPDGSRQRVYRGCDPLADGRGEVFERWIERDRELGTQEIEDIAIAA</sequence>
<name>A0A6H9GBK7_MICAE</name>
<evidence type="ECO:0000313" key="3">
    <source>
        <dbReference type="EMBL" id="GCL52551.1"/>
    </source>
</evidence>
<reference evidence="3 4" key="1">
    <citation type="submission" date="2019-02" db="EMBL/GenBank/DDBJ databases">
        <title>Draft genome sequence of Arthrospira platensis NIES-3804.</title>
        <authorList>
            <person name="Yamaguchi H."/>
            <person name="Suzuki S."/>
            <person name="Kawachi M."/>
        </authorList>
    </citation>
    <scope>NUCLEOTIDE SEQUENCE [LARGE SCALE GENOMIC DNA]</scope>
    <source>
        <strain evidence="3 4">NIES-3804</strain>
    </source>
</reference>
<protein>
    <recommendedName>
        <fullName evidence="2">DUF3854 domain-containing protein</fullName>
    </recommendedName>
</protein>
<dbReference type="InterPro" id="IPR027417">
    <property type="entry name" value="P-loop_NTPase"/>
</dbReference>
<dbReference type="NCBIfam" id="NF042913">
    <property type="entry name" value="CyRepA1"/>
    <property type="match status" value="1"/>
</dbReference>
<dbReference type="PANTHER" id="PTHR34985">
    <property type="entry name" value="SLR0554 PROTEIN"/>
    <property type="match status" value="1"/>
</dbReference>
<dbReference type="EMBL" id="BJCI01000122">
    <property type="protein sequence ID" value="GCL52551.1"/>
    <property type="molecule type" value="Genomic_DNA"/>
</dbReference>
<dbReference type="Pfam" id="PF12965">
    <property type="entry name" value="DUF3854"/>
    <property type="match status" value="1"/>
</dbReference>
<feature type="region of interest" description="Disordered" evidence="1">
    <location>
        <begin position="205"/>
        <end position="226"/>
    </location>
</feature>
<proteinExistence type="predicted"/>
<evidence type="ECO:0000313" key="4">
    <source>
        <dbReference type="Proteomes" id="UP000435041"/>
    </source>
</evidence>